<dbReference type="EMBL" id="MEZN01000021">
    <property type="protein sequence ID" value="OGD56185.1"/>
    <property type="molecule type" value="Genomic_DNA"/>
</dbReference>
<evidence type="ECO:0008006" key="3">
    <source>
        <dbReference type="Google" id="ProtNLM"/>
    </source>
</evidence>
<dbReference type="Proteomes" id="UP000176791">
    <property type="component" value="Unassembled WGS sequence"/>
</dbReference>
<name>A0A1F5DM51_9BACT</name>
<evidence type="ECO:0000313" key="1">
    <source>
        <dbReference type="EMBL" id="OGD56185.1"/>
    </source>
</evidence>
<accession>A0A1F5DM51</accession>
<comment type="caution">
    <text evidence="1">The sequence shown here is derived from an EMBL/GenBank/DDBJ whole genome shotgun (WGS) entry which is preliminary data.</text>
</comment>
<dbReference type="Gene3D" id="1.10.10.60">
    <property type="entry name" value="Homeodomain-like"/>
    <property type="match status" value="1"/>
</dbReference>
<evidence type="ECO:0000313" key="2">
    <source>
        <dbReference type="Proteomes" id="UP000176791"/>
    </source>
</evidence>
<sequence length="63" mass="7085">MFTRIPKEIREEVTAKAKAGEKVAALAQQYGISVKTIYGWLAKDGGDDSVSILKYNKLKRENR</sequence>
<proteinExistence type="predicted"/>
<protein>
    <recommendedName>
        <fullName evidence="3">Transposase Synechocystis PCC 6803 domain-containing protein</fullName>
    </recommendedName>
</protein>
<dbReference type="SUPFAM" id="SSF46689">
    <property type="entry name" value="Homeodomain-like"/>
    <property type="match status" value="1"/>
</dbReference>
<gene>
    <name evidence="1" type="ORF">A3E73_00810</name>
</gene>
<dbReference type="AlphaFoldDB" id="A0A1F5DM51"/>
<dbReference type="InterPro" id="IPR009057">
    <property type="entry name" value="Homeodomain-like_sf"/>
</dbReference>
<reference evidence="1 2" key="1">
    <citation type="journal article" date="2016" name="Nat. Commun.">
        <title>Thousands of microbial genomes shed light on interconnected biogeochemical processes in an aquifer system.</title>
        <authorList>
            <person name="Anantharaman K."/>
            <person name="Brown C.T."/>
            <person name="Hug L.A."/>
            <person name="Sharon I."/>
            <person name="Castelle C.J."/>
            <person name="Probst A.J."/>
            <person name="Thomas B.C."/>
            <person name="Singh A."/>
            <person name="Wilkins M.J."/>
            <person name="Karaoz U."/>
            <person name="Brodie E.L."/>
            <person name="Williams K.H."/>
            <person name="Hubbard S.S."/>
            <person name="Banfield J.F."/>
        </authorList>
    </citation>
    <scope>NUCLEOTIDE SEQUENCE [LARGE SCALE GENOMIC DNA]</scope>
</reference>
<organism evidence="1 2">
    <name type="scientific">Candidatus Beckwithbacteria bacterium RIFCSPHIGHO2_12_FULL_47_17</name>
    <dbReference type="NCBI Taxonomy" id="1797460"/>
    <lineage>
        <taxon>Bacteria</taxon>
        <taxon>Candidatus Beckwithiibacteriota</taxon>
    </lineage>
</organism>